<dbReference type="SUPFAM" id="SSF81338">
    <property type="entry name" value="Aquaporin-like"/>
    <property type="match status" value="1"/>
</dbReference>
<dbReference type="EMBL" id="JANBPY010000199">
    <property type="protein sequence ID" value="KAJ1968322.1"/>
    <property type="molecule type" value="Genomic_DNA"/>
</dbReference>
<evidence type="ECO:0000256" key="7">
    <source>
        <dbReference type="RuleBase" id="RU000477"/>
    </source>
</evidence>
<feature type="transmembrane region" description="Helical" evidence="9">
    <location>
        <begin position="108"/>
        <end position="128"/>
    </location>
</feature>
<evidence type="ECO:0000256" key="8">
    <source>
        <dbReference type="SAM" id="MobiDB-lite"/>
    </source>
</evidence>
<accession>A0A9W8ASQ3</accession>
<evidence type="ECO:0000256" key="9">
    <source>
        <dbReference type="SAM" id="Phobius"/>
    </source>
</evidence>
<dbReference type="InterPro" id="IPR000425">
    <property type="entry name" value="MIP"/>
</dbReference>
<keyword evidence="5 9" id="KW-1133">Transmembrane helix</keyword>
<dbReference type="PANTHER" id="PTHR43829">
    <property type="entry name" value="AQUAPORIN OR AQUAGLYCEROPORIN RELATED"/>
    <property type="match status" value="1"/>
</dbReference>
<dbReference type="CDD" id="cd00333">
    <property type="entry name" value="MIP"/>
    <property type="match status" value="1"/>
</dbReference>
<evidence type="ECO:0000256" key="2">
    <source>
        <dbReference type="ARBA" id="ARBA00006175"/>
    </source>
</evidence>
<dbReference type="PANTHER" id="PTHR43829:SF9">
    <property type="entry name" value="AQUAPORIN-9"/>
    <property type="match status" value="1"/>
</dbReference>
<feature type="region of interest" description="Disordered" evidence="8">
    <location>
        <begin position="49"/>
        <end position="79"/>
    </location>
</feature>
<gene>
    <name evidence="10" type="primary">FPS1_1</name>
    <name evidence="10" type="ORF">IWQ62_001311</name>
</gene>
<feature type="transmembrane region" description="Helical" evidence="9">
    <location>
        <begin position="324"/>
        <end position="344"/>
    </location>
</feature>
<dbReference type="OrthoDB" id="3222at2759"/>
<feature type="transmembrane region" description="Helical" evidence="9">
    <location>
        <begin position="272"/>
        <end position="291"/>
    </location>
</feature>
<dbReference type="AlphaFoldDB" id="A0A9W8ASQ3"/>
<reference evidence="10" key="1">
    <citation type="submission" date="2022-07" db="EMBL/GenBank/DDBJ databases">
        <title>Phylogenomic reconstructions and comparative analyses of Kickxellomycotina fungi.</title>
        <authorList>
            <person name="Reynolds N.K."/>
            <person name="Stajich J.E."/>
            <person name="Barry K."/>
            <person name="Grigoriev I.V."/>
            <person name="Crous P."/>
            <person name="Smith M.E."/>
        </authorList>
    </citation>
    <scope>NUCLEOTIDE SEQUENCE</scope>
    <source>
        <strain evidence="10">RSA 1196</strain>
    </source>
</reference>
<dbReference type="Proteomes" id="UP001150925">
    <property type="component" value="Unassembled WGS sequence"/>
</dbReference>
<dbReference type="Gene3D" id="1.20.1080.10">
    <property type="entry name" value="Glycerol uptake facilitator protein"/>
    <property type="match status" value="1"/>
</dbReference>
<comment type="subcellular location">
    <subcellularLocation>
        <location evidence="1">Membrane</location>
        <topology evidence="1">Multi-pass membrane protein</topology>
    </subcellularLocation>
</comment>
<evidence type="ECO:0000313" key="11">
    <source>
        <dbReference type="Proteomes" id="UP001150925"/>
    </source>
</evidence>
<proteinExistence type="inferred from homology"/>
<dbReference type="NCBIfam" id="TIGR00861">
    <property type="entry name" value="MIP"/>
    <property type="match status" value="1"/>
</dbReference>
<evidence type="ECO:0000256" key="4">
    <source>
        <dbReference type="ARBA" id="ARBA00022692"/>
    </source>
</evidence>
<dbReference type="InterPro" id="IPR023271">
    <property type="entry name" value="Aquaporin-like"/>
</dbReference>
<name>A0A9W8ASQ3_9FUNG</name>
<evidence type="ECO:0000256" key="5">
    <source>
        <dbReference type="ARBA" id="ARBA00022989"/>
    </source>
</evidence>
<comment type="caution">
    <text evidence="10">The sequence shown here is derived from an EMBL/GenBank/DDBJ whole genome shotgun (WGS) entry which is preliminary data.</text>
</comment>
<dbReference type="PROSITE" id="PS00221">
    <property type="entry name" value="MIP"/>
    <property type="match status" value="1"/>
</dbReference>
<dbReference type="GO" id="GO:0005886">
    <property type="term" value="C:plasma membrane"/>
    <property type="evidence" value="ECO:0007669"/>
    <property type="project" value="TreeGrafter"/>
</dbReference>
<keyword evidence="4 7" id="KW-0812">Transmembrane</keyword>
<keyword evidence="6 9" id="KW-0472">Membrane</keyword>
<feature type="transmembrane region" description="Helical" evidence="9">
    <location>
        <begin position="188"/>
        <end position="208"/>
    </location>
</feature>
<dbReference type="GO" id="GO:0015254">
    <property type="term" value="F:glycerol channel activity"/>
    <property type="evidence" value="ECO:0007669"/>
    <property type="project" value="TreeGrafter"/>
</dbReference>
<dbReference type="InterPro" id="IPR050363">
    <property type="entry name" value="MIP/Aquaporin"/>
</dbReference>
<dbReference type="PRINTS" id="PR00783">
    <property type="entry name" value="MINTRINSICP"/>
</dbReference>
<comment type="similarity">
    <text evidence="2 7">Belongs to the MIP/aquaporin (TC 1.A.8) family.</text>
</comment>
<evidence type="ECO:0000256" key="3">
    <source>
        <dbReference type="ARBA" id="ARBA00022448"/>
    </source>
</evidence>
<evidence type="ECO:0000313" key="10">
    <source>
        <dbReference type="EMBL" id="KAJ1968322.1"/>
    </source>
</evidence>
<feature type="transmembrane region" description="Helical" evidence="9">
    <location>
        <begin position="140"/>
        <end position="158"/>
    </location>
</feature>
<dbReference type="GO" id="GO:0015250">
    <property type="term" value="F:water channel activity"/>
    <property type="evidence" value="ECO:0007669"/>
    <property type="project" value="TreeGrafter"/>
</dbReference>
<dbReference type="InterPro" id="IPR022357">
    <property type="entry name" value="MIP_CS"/>
</dbReference>
<keyword evidence="11" id="KW-1185">Reference proteome</keyword>
<evidence type="ECO:0000256" key="1">
    <source>
        <dbReference type="ARBA" id="ARBA00004141"/>
    </source>
</evidence>
<feature type="region of interest" description="Disordered" evidence="8">
    <location>
        <begin position="1"/>
        <end position="32"/>
    </location>
</feature>
<sequence length="356" mass="38841">MDASPKEGWQNPAPLPITNIPEKGVTKPREGSVMPDAEYLSINVAHPTVHPVNQPHSPVSEDESIADSRDRNPTRRLSSTIPKSSLLNSLLFQGSGKWRTVRYYYREYLAELVGTYVLVLLGLGVIISVNLNPEAETQKWTLICLGWTLAIMVSLFVAQGVSGGHLNPAVTITFATWRQFPWRKVPGYILMQLLGAFLAAGTLHLLFLQSLHNYSGNRQDVTGQYATAGFFVTFPTPIINHATAFFSEALATAMLVMAVFSVTDRHNVPPIGWGPLALGLAVGSMLMSLTFQAGGALNPARDLGPRLYLLAVGYTSEVFRAYNHYFYVPIVAPIVGGLVGGFAYDSLIISSLYKDA</sequence>
<organism evidence="10 11">
    <name type="scientific">Dispira parvispora</name>
    <dbReference type="NCBI Taxonomy" id="1520584"/>
    <lineage>
        <taxon>Eukaryota</taxon>
        <taxon>Fungi</taxon>
        <taxon>Fungi incertae sedis</taxon>
        <taxon>Zoopagomycota</taxon>
        <taxon>Kickxellomycotina</taxon>
        <taxon>Dimargaritomycetes</taxon>
        <taxon>Dimargaritales</taxon>
        <taxon>Dimargaritaceae</taxon>
        <taxon>Dispira</taxon>
    </lineage>
</organism>
<keyword evidence="3 7" id="KW-0813">Transport</keyword>
<protein>
    <submittedName>
        <fullName evidence="10">Glycerol channel</fullName>
    </submittedName>
</protein>
<evidence type="ECO:0000256" key="6">
    <source>
        <dbReference type="ARBA" id="ARBA00023136"/>
    </source>
</evidence>
<feature type="transmembrane region" description="Helical" evidence="9">
    <location>
        <begin position="238"/>
        <end position="260"/>
    </location>
</feature>
<dbReference type="Pfam" id="PF00230">
    <property type="entry name" value="MIP"/>
    <property type="match status" value="1"/>
</dbReference>